<dbReference type="InterPro" id="IPR046977">
    <property type="entry name" value="RsmC/RlmG"/>
</dbReference>
<dbReference type="AlphaFoldDB" id="A0A2R8BA38"/>
<name>A0A2R8BA38_9RHOB</name>
<dbReference type="EMBL" id="OMOR01000001">
    <property type="protein sequence ID" value="SPH19934.1"/>
    <property type="molecule type" value="Genomic_DNA"/>
</dbReference>
<accession>A0A2R8BA38</accession>
<dbReference type="InterPro" id="IPR029063">
    <property type="entry name" value="SAM-dependent_MTases_sf"/>
</dbReference>
<evidence type="ECO:0000256" key="5">
    <source>
        <dbReference type="ARBA" id="ARBA00022691"/>
    </source>
</evidence>
<dbReference type="PANTHER" id="PTHR47816:SF4">
    <property type="entry name" value="RIBOSOMAL RNA SMALL SUBUNIT METHYLTRANSFERASE C"/>
    <property type="match status" value="1"/>
</dbReference>
<keyword evidence="1" id="KW-0963">Cytoplasm</keyword>
<keyword evidence="5" id="KW-0949">S-adenosyl-L-methionine</keyword>
<dbReference type="Gene3D" id="3.40.50.150">
    <property type="entry name" value="Vaccinia Virus protein VP39"/>
    <property type="match status" value="1"/>
</dbReference>
<evidence type="ECO:0000313" key="7">
    <source>
        <dbReference type="EMBL" id="SPH19934.1"/>
    </source>
</evidence>
<evidence type="ECO:0000256" key="1">
    <source>
        <dbReference type="ARBA" id="ARBA00022490"/>
    </source>
</evidence>
<dbReference type="Pfam" id="PF05175">
    <property type="entry name" value="MTS"/>
    <property type="match status" value="1"/>
</dbReference>
<dbReference type="PANTHER" id="PTHR47816">
    <property type="entry name" value="RIBOSOMAL RNA SMALL SUBUNIT METHYLTRANSFERASE C"/>
    <property type="match status" value="1"/>
</dbReference>
<protein>
    <submittedName>
        <fullName evidence="7">Ribosomal RNA large subunit methyltransferase G</fullName>
        <ecNumber evidence="7">2.1.1.174</ecNumber>
    </submittedName>
</protein>
<dbReference type="Proteomes" id="UP000244880">
    <property type="component" value="Unassembled WGS sequence"/>
</dbReference>
<dbReference type="SUPFAM" id="SSF53335">
    <property type="entry name" value="S-adenosyl-L-methionine-dependent methyltransferases"/>
    <property type="match status" value="1"/>
</dbReference>
<dbReference type="InterPro" id="IPR007848">
    <property type="entry name" value="Small_mtfrase_dom"/>
</dbReference>
<evidence type="ECO:0000313" key="8">
    <source>
        <dbReference type="Proteomes" id="UP000244880"/>
    </source>
</evidence>
<keyword evidence="3 7" id="KW-0489">Methyltransferase</keyword>
<dbReference type="CDD" id="cd02440">
    <property type="entry name" value="AdoMet_MTases"/>
    <property type="match status" value="1"/>
</dbReference>
<feature type="domain" description="Methyltransferase small" evidence="6">
    <location>
        <begin position="156"/>
        <end position="319"/>
    </location>
</feature>
<dbReference type="OrthoDB" id="9816072at2"/>
<proteinExistence type="predicted"/>
<dbReference type="RefSeq" id="WP_108827217.1">
    <property type="nucleotide sequence ID" value="NZ_OMOR01000001.1"/>
</dbReference>
<evidence type="ECO:0000256" key="2">
    <source>
        <dbReference type="ARBA" id="ARBA00022552"/>
    </source>
</evidence>
<sequence length="329" mass="34803">MLGARLPLALHGGGGLAVPDVGRIAVFHPAEGADLGALDQRRVHIIQPSKPMYDAFDAAGYGCGVACEDRYVASIVCLPRAKAEAYALIAQAAAVTDGPVIVDGQKTDGADAVLKALRKRGDVSGPINKAHGKLYWMNTAPDLTDWAAGPALTEGGFWTAPGVFSADGVDVASAMLADALPQKLGKTVVDLGAGWGFLSAHILTRDAVDAVHLVEANHMALECAKRNVTDPRARYHWADATTWAAQDRVDAVVMNPPFHTGRAADPALGRAFIAAAARMLAPSGSLWMVANRHLPYEDSLSDHFVKIVDLGGDARFKLVHALRPKKKRS</sequence>
<evidence type="ECO:0000256" key="3">
    <source>
        <dbReference type="ARBA" id="ARBA00022603"/>
    </source>
</evidence>
<evidence type="ECO:0000259" key="6">
    <source>
        <dbReference type="Pfam" id="PF05175"/>
    </source>
</evidence>
<keyword evidence="4 7" id="KW-0808">Transferase</keyword>
<dbReference type="GO" id="GO:0003676">
    <property type="term" value="F:nucleic acid binding"/>
    <property type="evidence" value="ECO:0007669"/>
    <property type="project" value="InterPro"/>
</dbReference>
<gene>
    <name evidence="7" type="primary">rlmG</name>
    <name evidence="7" type="ORF">ASD8599_00674</name>
</gene>
<reference evidence="7 8" key="1">
    <citation type="submission" date="2018-03" db="EMBL/GenBank/DDBJ databases">
        <authorList>
            <person name="Keele B.F."/>
        </authorList>
    </citation>
    <scope>NUCLEOTIDE SEQUENCE [LARGE SCALE GENOMIC DNA]</scope>
    <source>
        <strain evidence="7 8">CECT 8599</strain>
    </source>
</reference>
<evidence type="ECO:0000256" key="4">
    <source>
        <dbReference type="ARBA" id="ARBA00022679"/>
    </source>
</evidence>
<dbReference type="PROSITE" id="PS00092">
    <property type="entry name" value="N6_MTASE"/>
    <property type="match status" value="1"/>
</dbReference>
<keyword evidence="8" id="KW-1185">Reference proteome</keyword>
<dbReference type="InterPro" id="IPR002052">
    <property type="entry name" value="DNA_methylase_N6_adenine_CS"/>
</dbReference>
<dbReference type="EC" id="2.1.1.174" evidence="7"/>
<keyword evidence="2" id="KW-0698">rRNA processing</keyword>
<organism evidence="7 8">
    <name type="scientific">Ascidiaceihabitans donghaensis</name>
    <dbReference type="NCBI Taxonomy" id="1510460"/>
    <lineage>
        <taxon>Bacteria</taxon>
        <taxon>Pseudomonadati</taxon>
        <taxon>Pseudomonadota</taxon>
        <taxon>Alphaproteobacteria</taxon>
        <taxon>Rhodobacterales</taxon>
        <taxon>Paracoccaceae</taxon>
        <taxon>Ascidiaceihabitans</taxon>
    </lineage>
</organism>
<dbReference type="GO" id="GO:0052916">
    <property type="term" value="F:23S rRNA (guanine(1835)-N(2))-methyltransferase activity"/>
    <property type="evidence" value="ECO:0007669"/>
    <property type="project" value="UniProtKB-EC"/>
</dbReference>